<reference evidence="1" key="1">
    <citation type="submission" date="2007-03" db="EMBL/GenBank/DDBJ databases">
        <authorList>
            <person name="Paulsen I."/>
        </authorList>
    </citation>
    <scope>NUCLEOTIDE SEQUENCE</scope>
    <source>
        <strain evidence="1">VEG</strain>
    </source>
</reference>
<name>A0A125YY86_TOXGV</name>
<accession>A0A125YY86</accession>
<dbReference type="AlphaFoldDB" id="A0A125YY86"/>
<dbReference type="VEuPathDB" id="ToxoDB:TGVEG_231215"/>
<evidence type="ECO:0000313" key="1">
    <source>
        <dbReference type="EMBL" id="ESS35738.1"/>
    </source>
</evidence>
<organism evidence="1 2">
    <name type="scientific">Toxoplasma gondii (strain ATCC 50861 / VEG)</name>
    <dbReference type="NCBI Taxonomy" id="432359"/>
    <lineage>
        <taxon>Eukaryota</taxon>
        <taxon>Sar</taxon>
        <taxon>Alveolata</taxon>
        <taxon>Apicomplexa</taxon>
        <taxon>Conoidasida</taxon>
        <taxon>Coccidia</taxon>
        <taxon>Eucoccidiorida</taxon>
        <taxon>Eimeriorina</taxon>
        <taxon>Sarcocystidae</taxon>
        <taxon>Toxoplasma</taxon>
    </lineage>
</organism>
<dbReference type="Proteomes" id="UP000002226">
    <property type="component" value="Unassembled WGS sequence"/>
</dbReference>
<dbReference type="EMBL" id="AAYL02000021">
    <property type="protein sequence ID" value="ESS35738.1"/>
    <property type="molecule type" value="Genomic_DNA"/>
</dbReference>
<keyword evidence="2" id="KW-1185">Reference proteome</keyword>
<evidence type="ECO:0000313" key="2">
    <source>
        <dbReference type="Proteomes" id="UP000002226"/>
    </source>
</evidence>
<proteinExistence type="predicted"/>
<protein>
    <submittedName>
        <fullName evidence="1">Uncharacterized protein</fullName>
    </submittedName>
</protein>
<gene>
    <name evidence="1" type="ORF">TGVEG_231215</name>
</gene>
<sequence>MSGASLTALGSGYLAAPRGFWRLFLVGSLKTASREREGRARKRHEFAFPQEKTKKFQRKGQADDDDDVAELRCGACLLHGGPSKSRERADDKLRMGGERKAAIPTASQRLSLFFSALSLLEVLFWQFRWTHRAGALPRARLFGRAPVSLFPSPAASFITAGLPALPLCSLAGVLLVPFSVHPDAWVAASLLFCLATSR</sequence>
<comment type="caution">
    <text evidence="1">The sequence shown here is derived from an EMBL/GenBank/DDBJ whole genome shotgun (WGS) entry which is preliminary data.</text>
</comment>